<reference evidence="1 2" key="1">
    <citation type="submission" date="2019-01" db="EMBL/GenBank/DDBJ databases">
        <title>Sequencing of cultivated peanut Arachis hypogaea provides insights into genome evolution and oil improvement.</title>
        <authorList>
            <person name="Chen X."/>
        </authorList>
    </citation>
    <scope>NUCLEOTIDE SEQUENCE [LARGE SCALE GENOMIC DNA]</scope>
    <source>
        <strain evidence="2">cv. Fuhuasheng</strain>
        <tissue evidence="1">Leaves</tissue>
    </source>
</reference>
<comment type="caution">
    <text evidence="1">The sequence shown here is derived from an EMBL/GenBank/DDBJ whole genome shotgun (WGS) entry which is preliminary data.</text>
</comment>
<evidence type="ECO:0008006" key="3">
    <source>
        <dbReference type="Google" id="ProtNLM"/>
    </source>
</evidence>
<name>A0A445B3Q7_ARAHY</name>
<evidence type="ECO:0000313" key="1">
    <source>
        <dbReference type="EMBL" id="RYR33324.1"/>
    </source>
</evidence>
<evidence type="ECO:0000313" key="2">
    <source>
        <dbReference type="Proteomes" id="UP000289738"/>
    </source>
</evidence>
<accession>A0A445B3Q7</accession>
<sequence length="95" mass="11360">MIARTWMVFWHCSLCGPRYECRQQGLYRWIPAFHSLVDAYSPNWIAPHVIPFDIKNDANVWSATVSLICFEAVEWHPTDKIRRQFDFYQESHSKL</sequence>
<keyword evidence="2" id="KW-1185">Reference proteome</keyword>
<dbReference type="AlphaFoldDB" id="A0A445B3Q7"/>
<organism evidence="1 2">
    <name type="scientific">Arachis hypogaea</name>
    <name type="common">Peanut</name>
    <dbReference type="NCBI Taxonomy" id="3818"/>
    <lineage>
        <taxon>Eukaryota</taxon>
        <taxon>Viridiplantae</taxon>
        <taxon>Streptophyta</taxon>
        <taxon>Embryophyta</taxon>
        <taxon>Tracheophyta</taxon>
        <taxon>Spermatophyta</taxon>
        <taxon>Magnoliopsida</taxon>
        <taxon>eudicotyledons</taxon>
        <taxon>Gunneridae</taxon>
        <taxon>Pentapetalae</taxon>
        <taxon>rosids</taxon>
        <taxon>fabids</taxon>
        <taxon>Fabales</taxon>
        <taxon>Fabaceae</taxon>
        <taxon>Papilionoideae</taxon>
        <taxon>50 kb inversion clade</taxon>
        <taxon>dalbergioids sensu lato</taxon>
        <taxon>Dalbergieae</taxon>
        <taxon>Pterocarpus clade</taxon>
        <taxon>Arachis</taxon>
    </lineage>
</organism>
<protein>
    <recommendedName>
        <fullName evidence="3">Aminotransferase-like plant mobile domain-containing protein</fullName>
    </recommendedName>
</protein>
<gene>
    <name evidence="1" type="ORF">Ahy_A10g047896</name>
</gene>
<dbReference type="EMBL" id="SDMP01000010">
    <property type="protein sequence ID" value="RYR33324.1"/>
    <property type="molecule type" value="Genomic_DNA"/>
</dbReference>
<proteinExistence type="predicted"/>
<dbReference type="Proteomes" id="UP000289738">
    <property type="component" value="Chromosome A10"/>
</dbReference>